<evidence type="ECO:0000313" key="2">
    <source>
        <dbReference type="Proteomes" id="UP000346772"/>
    </source>
</evidence>
<protein>
    <submittedName>
        <fullName evidence="1">Uncharacterized protein</fullName>
    </submittedName>
</protein>
<dbReference type="AlphaFoldDB" id="A0AAX3GV35"/>
<accession>A0AAX3GV35</accession>
<comment type="caution">
    <text evidence="1">The sequence shown here is derived from an EMBL/GenBank/DDBJ whole genome shotgun (WGS) entry which is preliminary data.</text>
</comment>
<evidence type="ECO:0000313" key="1">
    <source>
        <dbReference type="EMBL" id="VFD52706.1"/>
    </source>
</evidence>
<dbReference type="Proteomes" id="UP000346772">
    <property type="component" value="Unassembled WGS sequence"/>
</dbReference>
<proteinExistence type="predicted"/>
<name>A0AAX3GV35_CLODI</name>
<dbReference type="RefSeq" id="WP_009905655.1">
    <property type="nucleotide sequence ID" value="NZ_BEHB01000007.1"/>
</dbReference>
<organism evidence="1 2">
    <name type="scientific">Clostridioides difficile</name>
    <name type="common">Peptoclostridium difficile</name>
    <dbReference type="NCBI Taxonomy" id="1496"/>
    <lineage>
        <taxon>Bacteria</taxon>
        <taxon>Bacillati</taxon>
        <taxon>Bacillota</taxon>
        <taxon>Clostridia</taxon>
        <taxon>Peptostreptococcales</taxon>
        <taxon>Peptostreptococcaceae</taxon>
        <taxon>Clostridioides</taxon>
    </lineage>
</organism>
<sequence length="101" mass="11931">MEVTLHTGEINFFKEHEVAKNYIGELYNFIEEYKLSMETVSILTNIDIKKLNDFYIGKGTLHYDELVLINSVIIMPFIDVFKTAKHNYEMIIKSSKKYEED</sequence>
<gene>
    <name evidence="1" type="ORF">SAMEA1710456_00147</name>
</gene>
<reference evidence="1 2" key="1">
    <citation type="submission" date="2019-02" db="EMBL/GenBank/DDBJ databases">
        <authorList>
            <consortium name="Pathogen Informatics"/>
        </authorList>
    </citation>
    <scope>NUCLEOTIDE SEQUENCE [LARGE SCALE GENOMIC DNA]</scope>
    <source>
        <strain evidence="1 2">078GUE027</strain>
    </source>
</reference>
<dbReference type="EMBL" id="CAADAT010000001">
    <property type="protein sequence ID" value="VFD52706.1"/>
    <property type="molecule type" value="Genomic_DNA"/>
</dbReference>